<accession>A0ABU7RHS4</accession>
<keyword evidence="4" id="KW-1185">Reference proteome</keyword>
<dbReference type="Proteomes" id="UP001357452">
    <property type="component" value="Unassembled WGS sequence"/>
</dbReference>
<reference evidence="3 4" key="1">
    <citation type="submission" date="2024-01" db="EMBL/GenBank/DDBJ databases">
        <title>Niabella digestum sp. nov., isolated from waste digestion system.</title>
        <authorList>
            <person name="Zhang L."/>
        </authorList>
    </citation>
    <scope>NUCLEOTIDE SEQUENCE [LARGE SCALE GENOMIC DNA]</scope>
    <source>
        <strain evidence="3 4">A18</strain>
    </source>
</reference>
<gene>
    <name evidence="3" type="ORF">V2H41_09685</name>
</gene>
<feature type="signal peptide" evidence="2">
    <location>
        <begin position="1"/>
        <end position="22"/>
    </location>
</feature>
<keyword evidence="1" id="KW-1133">Transmembrane helix</keyword>
<dbReference type="EMBL" id="JAZGLY010000005">
    <property type="protein sequence ID" value="MEE6187545.1"/>
    <property type="molecule type" value="Genomic_DNA"/>
</dbReference>
<sequence>MKLLKKTIGCAIILLQSFCAYSQMTFPSPGPQSCQSTDPVLPAKTAPDGVTIRPYLRLEAPCLDTDLGTISINQPAAFRRPTFCYNNGYFPSTSGYPLAIARNSTANGGNCDGGRSNVVADFTTSPTRPKGLSFIINDVDNPYDSIEVKVYSNGSLVDFVFALDVYDPDTSFVQTTDPAGDPVTIANFNGGRNGVWGESYGWQVLDPSLRDVDNEKGTIIFRVNPNVYVDSVVMTHIIRGNRNDINSAVSIGDFKWLDNVTLPVVFGTISAAISGTTLQVHWQTLSEKNNDYFEIQVSEDGKNFKTIGTVKSKAANHNSDIPITYQFATTGNRYTFIGLGVIAFLGALLFGRRNKWIFGVLLLTLTIASVACTRNDQTIISNKKNVFVRIIQVDIDGTTTASKVIKATIQD</sequence>
<evidence type="ECO:0008006" key="5">
    <source>
        <dbReference type="Google" id="ProtNLM"/>
    </source>
</evidence>
<evidence type="ECO:0000256" key="2">
    <source>
        <dbReference type="SAM" id="SignalP"/>
    </source>
</evidence>
<organism evidence="3 4">
    <name type="scientific">Niabella digestorum</name>
    <dbReference type="NCBI Taxonomy" id="3117701"/>
    <lineage>
        <taxon>Bacteria</taxon>
        <taxon>Pseudomonadati</taxon>
        <taxon>Bacteroidota</taxon>
        <taxon>Chitinophagia</taxon>
        <taxon>Chitinophagales</taxon>
        <taxon>Chitinophagaceae</taxon>
        <taxon>Niabella</taxon>
    </lineage>
</organism>
<protein>
    <recommendedName>
        <fullName evidence="5">Discoidin domain-containing protein</fullName>
    </recommendedName>
</protein>
<feature type="chain" id="PRO_5045176536" description="Discoidin domain-containing protein" evidence="2">
    <location>
        <begin position="23"/>
        <end position="411"/>
    </location>
</feature>
<comment type="caution">
    <text evidence="3">The sequence shown here is derived from an EMBL/GenBank/DDBJ whole genome shotgun (WGS) entry which is preliminary data.</text>
</comment>
<proteinExistence type="predicted"/>
<name>A0ABU7RHS4_9BACT</name>
<evidence type="ECO:0000256" key="1">
    <source>
        <dbReference type="SAM" id="Phobius"/>
    </source>
</evidence>
<feature type="transmembrane region" description="Helical" evidence="1">
    <location>
        <begin position="334"/>
        <end position="351"/>
    </location>
</feature>
<keyword evidence="1" id="KW-0472">Membrane</keyword>
<dbReference type="RefSeq" id="WP_330974954.1">
    <property type="nucleotide sequence ID" value="NZ_JAZGLY010000005.1"/>
</dbReference>
<keyword evidence="1" id="KW-0812">Transmembrane</keyword>
<evidence type="ECO:0000313" key="3">
    <source>
        <dbReference type="EMBL" id="MEE6187545.1"/>
    </source>
</evidence>
<evidence type="ECO:0000313" key="4">
    <source>
        <dbReference type="Proteomes" id="UP001357452"/>
    </source>
</evidence>
<keyword evidence="2" id="KW-0732">Signal</keyword>